<proteinExistence type="predicted"/>
<gene>
    <name evidence="3" type="ORF">P43SY_010738</name>
</gene>
<dbReference type="Pfam" id="PF00005">
    <property type="entry name" value="ABC_tran"/>
    <property type="match status" value="1"/>
</dbReference>
<dbReference type="GO" id="GO:0016887">
    <property type="term" value="F:ATP hydrolysis activity"/>
    <property type="evidence" value="ECO:0007669"/>
    <property type="project" value="InterPro"/>
</dbReference>
<accession>A0AAD5LNV9</accession>
<dbReference type="AlphaFoldDB" id="A0AAD5LNV9"/>
<feature type="domain" description="ABC transporter" evidence="2">
    <location>
        <begin position="67"/>
        <end position="101"/>
    </location>
</feature>
<evidence type="ECO:0000256" key="1">
    <source>
        <dbReference type="ARBA" id="ARBA00022448"/>
    </source>
</evidence>
<keyword evidence="4" id="KW-1185">Reference proteome</keyword>
<dbReference type="InterPro" id="IPR027417">
    <property type="entry name" value="P-loop_NTPase"/>
</dbReference>
<reference evidence="3" key="1">
    <citation type="submission" date="2021-12" db="EMBL/GenBank/DDBJ databases">
        <title>Prjna785345.</title>
        <authorList>
            <person name="Rujirawat T."/>
            <person name="Krajaejun T."/>
        </authorList>
    </citation>
    <scope>NUCLEOTIDE SEQUENCE</scope>
    <source>
        <strain evidence="3">Pi057C3</strain>
    </source>
</reference>
<protein>
    <recommendedName>
        <fullName evidence="2">ABC transporter domain-containing protein</fullName>
    </recommendedName>
</protein>
<dbReference type="GO" id="GO:0005524">
    <property type="term" value="F:ATP binding"/>
    <property type="evidence" value="ECO:0007669"/>
    <property type="project" value="InterPro"/>
</dbReference>
<dbReference type="Gene3D" id="3.40.50.300">
    <property type="entry name" value="P-loop containing nucleotide triphosphate hydrolases"/>
    <property type="match status" value="1"/>
</dbReference>
<sequence>MPAEQLFESVSKALQKGSQRPVPHVEVHFRDLTITVNLSKAATKPFRRRQPLPTASNLQLPKQKVILNSVSGTFRPGTITLVLGQPGSGKSSLMKILSGRFPVGHDVT</sequence>
<dbReference type="PANTHER" id="PTHR19241">
    <property type="entry name" value="ATP-BINDING CASSETTE TRANSPORTER"/>
    <property type="match status" value="1"/>
</dbReference>
<evidence type="ECO:0000259" key="2">
    <source>
        <dbReference type="Pfam" id="PF00005"/>
    </source>
</evidence>
<dbReference type="Proteomes" id="UP001209570">
    <property type="component" value="Unassembled WGS sequence"/>
</dbReference>
<dbReference type="EMBL" id="JAKCXM010006284">
    <property type="protein sequence ID" value="KAJ0388817.1"/>
    <property type="molecule type" value="Genomic_DNA"/>
</dbReference>
<organism evidence="3 4">
    <name type="scientific">Pythium insidiosum</name>
    <name type="common">Pythiosis disease agent</name>
    <dbReference type="NCBI Taxonomy" id="114742"/>
    <lineage>
        <taxon>Eukaryota</taxon>
        <taxon>Sar</taxon>
        <taxon>Stramenopiles</taxon>
        <taxon>Oomycota</taxon>
        <taxon>Peronosporomycetes</taxon>
        <taxon>Pythiales</taxon>
        <taxon>Pythiaceae</taxon>
        <taxon>Pythium</taxon>
    </lineage>
</organism>
<evidence type="ECO:0000313" key="4">
    <source>
        <dbReference type="Proteomes" id="UP001209570"/>
    </source>
</evidence>
<keyword evidence="1" id="KW-0813">Transport</keyword>
<name>A0AAD5LNV9_PYTIN</name>
<evidence type="ECO:0000313" key="3">
    <source>
        <dbReference type="EMBL" id="KAJ0388817.1"/>
    </source>
</evidence>
<dbReference type="InterPro" id="IPR003439">
    <property type="entry name" value="ABC_transporter-like_ATP-bd"/>
</dbReference>
<comment type="caution">
    <text evidence="3">The sequence shown here is derived from an EMBL/GenBank/DDBJ whole genome shotgun (WGS) entry which is preliminary data.</text>
</comment>
<dbReference type="SUPFAM" id="SSF52540">
    <property type="entry name" value="P-loop containing nucleoside triphosphate hydrolases"/>
    <property type="match status" value="1"/>
</dbReference>